<dbReference type="InterPro" id="IPR017469">
    <property type="entry name" value="PEP-CTERM_FemAB-rel"/>
</dbReference>
<feature type="domain" description="BioF2-like acetyltransferase" evidence="7">
    <location>
        <begin position="147"/>
        <end position="285"/>
    </location>
</feature>
<gene>
    <name evidence="8" type="ORF">J0A65_10915</name>
</gene>
<evidence type="ECO:0000256" key="4">
    <source>
        <dbReference type="ARBA" id="ARBA00022984"/>
    </source>
</evidence>
<dbReference type="InterPro" id="IPR003447">
    <property type="entry name" value="FEMABX"/>
</dbReference>
<dbReference type="PANTHER" id="PTHR36174:SF1">
    <property type="entry name" value="LIPID II:GLYCINE GLYCYLTRANSFERASE"/>
    <property type="match status" value="1"/>
</dbReference>
<evidence type="ECO:0000259" key="7">
    <source>
        <dbReference type="Pfam" id="PF13480"/>
    </source>
</evidence>
<dbReference type="InterPro" id="IPR050644">
    <property type="entry name" value="PG_Glycine_Bridge_Synth"/>
</dbReference>
<evidence type="ECO:0000256" key="5">
    <source>
        <dbReference type="ARBA" id="ARBA00023315"/>
    </source>
</evidence>
<dbReference type="PROSITE" id="PS51191">
    <property type="entry name" value="FEMABX"/>
    <property type="match status" value="1"/>
</dbReference>
<dbReference type="Pfam" id="PF13480">
    <property type="entry name" value="Acetyltransf_6"/>
    <property type="match status" value="1"/>
</dbReference>
<organism evidence="8 9">
    <name type="scientific">Bowmanella yangjiangensis</name>
    <dbReference type="NCBI Taxonomy" id="2811230"/>
    <lineage>
        <taxon>Bacteria</taxon>
        <taxon>Pseudomonadati</taxon>
        <taxon>Pseudomonadota</taxon>
        <taxon>Gammaproteobacteria</taxon>
        <taxon>Alteromonadales</taxon>
        <taxon>Alteromonadaceae</taxon>
        <taxon>Bowmanella</taxon>
    </lineage>
</organism>
<dbReference type="InterPro" id="IPR038740">
    <property type="entry name" value="BioF2-like_GNAT_dom"/>
</dbReference>
<proteinExistence type="inferred from homology"/>
<reference evidence="8 9" key="1">
    <citation type="submission" date="2021-03" db="EMBL/GenBank/DDBJ databases">
        <title>novel species isolated from a fishpond in China.</title>
        <authorList>
            <person name="Lu H."/>
            <person name="Cai Z."/>
        </authorList>
    </citation>
    <scope>NUCLEOTIDE SEQUENCE [LARGE SCALE GENOMIC DNA]</scope>
    <source>
        <strain evidence="8 9">Y57</strain>
    </source>
</reference>
<comment type="caution">
    <text evidence="8">The sequence shown here is derived from an EMBL/GenBank/DDBJ whole genome shotgun (WGS) entry which is preliminary data.</text>
</comment>
<evidence type="ECO:0000256" key="3">
    <source>
        <dbReference type="ARBA" id="ARBA00022960"/>
    </source>
</evidence>
<evidence type="ECO:0000313" key="9">
    <source>
        <dbReference type="Proteomes" id="UP000663992"/>
    </source>
</evidence>
<evidence type="ECO:0000256" key="6">
    <source>
        <dbReference type="ARBA" id="ARBA00023316"/>
    </source>
</evidence>
<keyword evidence="4" id="KW-0573">Peptidoglycan synthesis</keyword>
<keyword evidence="2" id="KW-0808">Transferase</keyword>
<evidence type="ECO:0000256" key="1">
    <source>
        <dbReference type="ARBA" id="ARBA00009943"/>
    </source>
</evidence>
<keyword evidence="9" id="KW-1185">Reference proteome</keyword>
<name>A0ABS3CTC8_9ALTE</name>
<evidence type="ECO:0000313" key="8">
    <source>
        <dbReference type="EMBL" id="MBN7820378.1"/>
    </source>
</evidence>
<dbReference type="InterPro" id="IPR016181">
    <property type="entry name" value="Acyl_CoA_acyltransferase"/>
</dbReference>
<dbReference type="SUPFAM" id="SSF55729">
    <property type="entry name" value="Acyl-CoA N-acyltransferases (Nat)"/>
    <property type="match status" value="2"/>
</dbReference>
<dbReference type="EMBL" id="JAFKCS010000009">
    <property type="protein sequence ID" value="MBN7820378.1"/>
    <property type="molecule type" value="Genomic_DNA"/>
</dbReference>
<keyword evidence="3" id="KW-0133">Cell shape</keyword>
<accession>A0ABS3CTC8</accession>
<dbReference type="PANTHER" id="PTHR36174">
    <property type="entry name" value="LIPID II:GLYCINE GLYCYLTRANSFERASE"/>
    <property type="match status" value="1"/>
</dbReference>
<dbReference type="Gene3D" id="3.40.630.30">
    <property type="match status" value="2"/>
</dbReference>
<sequence>MEFSQLKKEQLGEWQAYVDQHPDATPYHHVGWGQAITSAYKHTSYYFAAKQDGQIVGILPVVAIKPPLKSTQYCSLPFCDVGGPLANDNKTAQQLIDFAAESLCAEQPELFSLRLAGKPVPEEELSAQAKVRMLLTLPGDAETLMASFKSKLRSQIRKAEKNGLTCQLGRNDTLLNDFYQVFVANMRDLGSPVHGFSLFEQLEKCYGDSILMSVVYSENKPVGGGIVLMTKDRASIPWASTIQEYNRLAPNMMLYWSLLARIADSGRKEFDFGRSTPNEGTYKFKAQWGATPHALEWFAYKQLQEDKLSTSSSARLLAEKTWRHMPLGVTKAIGPMLRRYINL</sequence>
<comment type="similarity">
    <text evidence="1">Belongs to the FemABX family.</text>
</comment>
<dbReference type="NCBIfam" id="TIGR03019">
    <property type="entry name" value="pepcterm_femAB"/>
    <property type="match status" value="1"/>
</dbReference>
<evidence type="ECO:0000256" key="2">
    <source>
        <dbReference type="ARBA" id="ARBA00022679"/>
    </source>
</evidence>
<dbReference type="Proteomes" id="UP000663992">
    <property type="component" value="Unassembled WGS sequence"/>
</dbReference>
<protein>
    <submittedName>
        <fullName evidence="8">FemAB family PEP-CTERM system-associated protein</fullName>
    </submittedName>
</protein>
<keyword evidence="5" id="KW-0012">Acyltransferase</keyword>
<keyword evidence="6" id="KW-0961">Cell wall biogenesis/degradation</keyword>